<dbReference type="Pfam" id="PF04191">
    <property type="entry name" value="PEMT"/>
    <property type="match status" value="1"/>
</dbReference>
<reference evidence="7" key="1">
    <citation type="journal article" date="2019" name="Int. J. Syst. Evol. Microbiol.">
        <title>The Global Catalogue of Microorganisms (GCM) 10K type strain sequencing project: providing services to taxonomists for standard genome sequencing and annotation.</title>
        <authorList>
            <consortium name="The Broad Institute Genomics Platform"/>
            <consortium name="The Broad Institute Genome Sequencing Center for Infectious Disease"/>
            <person name="Wu L."/>
            <person name="Ma J."/>
        </authorList>
    </citation>
    <scope>NUCLEOTIDE SEQUENCE [LARGE SCALE GENOMIC DNA]</scope>
    <source>
        <strain evidence="7">CCUG 55250</strain>
    </source>
</reference>
<dbReference type="GO" id="GO:0032259">
    <property type="term" value="P:methylation"/>
    <property type="evidence" value="ECO:0007669"/>
    <property type="project" value="UniProtKB-KW"/>
</dbReference>
<feature type="transmembrane region" description="Helical" evidence="5">
    <location>
        <begin position="119"/>
        <end position="136"/>
    </location>
</feature>
<dbReference type="EC" id="2.1.1.334" evidence="6"/>
<dbReference type="InterPro" id="IPR007318">
    <property type="entry name" value="Phopholipid_MeTrfase"/>
</dbReference>
<sequence length="161" mass="18303">MKPVSLSLLLRNLFFTLLQPGVVAGLVPFWIVRKNLPVLLAAPLTGYQYLGLATGLLGFVIMLLCILRFATDGQGTLSPADPTKRLVVSGLYRYSRNPMYVGVSLILAGESIFCRSLNLWVYSLAIFVAFNLFIILREEPRLQKDFGNQYDDYRRKVRRWL</sequence>
<comment type="caution">
    <text evidence="6">The sequence shown here is derived from an EMBL/GenBank/DDBJ whole genome shotgun (WGS) entry which is preliminary data.</text>
</comment>
<dbReference type="GO" id="GO:0004671">
    <property type="term" value="F:protein C-terminal S-isoprenylcysteine carboxyl O-methyltransferase activity"/>
    <property type="evidence" value="ECO:0007669"/>
    <property type="project" value="UniProtKB-EC"/>
</dbReference>
<dbReference type="Gene3D" id="1.20.120.1630">
    <property type="match status" value="1"/>
</dbReference>
<dbReference type="EMBL" id="JBHSMA010000015">
    <property type="protein sequence ID" value="MFC5412795.1"/>
    <property type="molecule type" value="Genomic_DNA"/>
</dbReference>
<keyword evidence="4 5" id="KW-0472">Membrane</keyword>
<keyword evidence="6" id="KW-0808">Transferase</keyword>
<proteinExistence type="predicted"/>
<keyword evidence="7" id="KW-1185">Reference proteome</keyword>
<feature type="transmembrane region" description="Helical" evidence="5">
    <location>
        <begin position="49"/>
        <end position="70"/>
    </location>
</feature>
<organism evidence="6 7">
    <name type="scientific">Larkinella bovis</name>
    <dbReference type="NCBI Taxonomy" id="683041"/>
    <lineage>
        <taxon>Bacteria</taxon>
        <taxon>Pseudomonadati</taxon>
        <taxon>Bacteroidota</taxon>
        <taxon>Cytophagia</taxon>
        <taxon>Cytophagales</taxon>
        <taxon>Spirosomataceae</taxon>
        <taxon>Larkinella</taxon>
    </lineage>
</organism>
<evidence type="ECO:0000256" key="3">
    <source>
        <dbReference type="ARBA" id="ARBA00022989"/>
    </source>
</evidence>
<dbReference type="EC" id="2.1.1.100" evidence="6"/>
<evidence type="ECO:0000256" key="1">
    <source>
        <dbReference type="ARBA" id="ARBA00004127"/>
    </source>
</evidence>
<accession>A0ABW0IH21</accession>
<keyword evidence="6" id="KW-0489">Methyltransferase</keyword>
<dbReference type="PANTHER" id="PTHR43847:SF1">
    <property type="entry name" value="BLL3993 PROTEIN"/>
    <property type="match status" value="1"/>
</dbReference>
<name>A0ABW0IH21_9BACT</name>
<keyword evidence="2 5" id="KW-0812">Transmembrane</keyword>
<evidence type="ECO:0000256" key="4">
    <source>
        <dbReference type="ARBA" id="ARBA00023136"/>
    </source>
</evidence>
<evidence type="ECO:0000313" key="7">
    <source>
        <dbReference type="Proteomes" id="UP001596106"/>
    </source>
</evidence>
<dbReference type="PANTHER" id="PTHR43847">
    <property type="entry name" value="BLL3993 PROTEIN"/>
    <property type="match status" value="1"/>
</dbReference>
<protein>
    <submittedName>
        <fullName evidence="6">Methyltransferase family protein</fullName>
        <ecNumber evidence="6">2.1.1.100</ecNumber>
        <ecNumber evidence="6">2.1.1.334</ecNumber>
    </submittedName>
</protein>
<evidence type="ECO:0000256" key="5">
    <source>
        <dbReference type="SAM" id="Phobius"/>
    </source>
</evidence>
<dbReference type="RefSeq" id="WP_379850672.1">
    <property type="nucleotide sequence ID" value="NZ_JBHSMA010000015.1"/>
</dbReference>
<dbReference type="InterPro" id="IPR052527">
    <property type="entry name" value="Metal_cation-efflux_comp"/>
</dbReference>
<dbReference type="Proteomes" id="UP001596106">
    <property type="component" value="Unassembled WGS sequence"/>
</dbReference>
<evidence type="ECO:0000256" key="2">
    <source>
        <dbReference type="ARBA" id="ARBA00022692"/>
    </source>
</evidence>
<gene>
    <name evidence="6" type="ORF">ACFPMF_25950</name>
</gene>
<evidence type="ECO:0000313" key="6">
    <source>
        <dbReference type="EMBL" id="MFC5412795.1"/>
    </source>
</evidence>
<comment type="subcellular location">
    <subcellularLocation>
        <location evidence="1">Endomembrane system</location>
        <topology evidence="1">Multi-pass membrane protein</topology>
    </subcellularLocation>
</comment>
<keyword evidence="3 5" id="KW-1133">Transmembrane helix</keyword>